<dbReference type="EMBL" id="SHLC01000001">
    <property type="protein sequence ID" value="RZU65063.1"/>
    <property type="molecule type" value="Genomic_DNA"/>
</dbReference>
<accession>A0A4Q8AM60</accession>
<dbReference type="OrthoDB" id="2448833at2"/>
<dbReference type="InterPro" id="IPR025311">
    <property type="entry name" value="DUF4166"/>
</dbReference>
<keyword evidence="3" id="KW-1185">Reference proteome</keyword>
<dbReference type="Pfam" id="PF13761">
    <property type="entry name" value="DUF4166"/>
    <property type="match status" value="1"/>
</dbReference>
<evidence type="ECO:0000313" key="2">
    <source>
        <dbReference type="EMBL" id="RZU65063.1"/>
    </source>
</evidence>
<reference evidence="2 3" key="1">
    <citation type="submission" date="2019-02" db="EMBL/GenBank/DDBJ databases">
        <title>Sequencing the genomes of 1000 actinobacteria strains.</title>
        <authorList>
            <person name="Klenk H.-P."/>
        </authorList>
    </citation>
    <scope>NUCLEOTIDE SEQUENCE [LARGE SCALE GENOMIC DNA]</scope>
    <source>
        <strain evidence="2 3">DSM 18319</strain>
    </source>
</reference>
<feature type="domain" description="DUF4166" evidence="1">
    <location>
        <begin position="16"/>
        <end position="200"/>
    </location>
</feature>
<dbReference type="Proteomes" id="UP000291483">
    <property type="component" value="Unassembled WGS sequence"/>
</dbReference>
<dbReference type="RefSeq" id="WP_130505466.1">
    <property type="nucleotide sequence ID" value="NZ_SHLC01000001.1"/>
</dbReference>
<sequence>MSSPYELVLGEELEGLHPRLRAYFAAIPPGHHGRGAGVFDRVGTPRRWLWPLLWLLQHGGVLFPGWHRDVPFVVVNRPSVTAGGLPSVAAVRRFRFTEGERAMIDSIEAVDGGRPGLVDHLGRPRLIEARLEAGVVDGALHMRSTAVALHLARLRVPVPTAIAPRVALIERFDDGTDSQHVSVELSAPLLGRLYEYSGSFHYEIRSGVGEQ</sequence>
<name>A0A4Q8AM60_9MICO</name>
<comment type="caution">
    <text evidence="2">The sequence shown here is derived from an EMBL/GenBank/DDBJ whole genome shotgun (WGS) entry which is preliminary data.</text>
</comment>
<protein>
    <submittedName>
        <fullName evidence="2">Uncharacterized protein DUF4166</fullName>
    </submittedName>
</protein>
<evidence type="ECO:0000259" key="1">
    <source>
        <dbReference type="Pfam" id="PF13761"/>
    </source>
</evidence>
<evidence type="ECO:0000313" key="3">
    <source>
        <dbReference type="Proteomes" id="UP000291483"/>
    </source>
</evidence>
<proteinExistence type="predicted"/>
<organism evidence="2 3">
    <name type="scientific">Microterricola gilva</name>
    <dbReference type="NCBI Taxonomy" id="393267"/>
    <lineage>
        <taxon>Bacteria</taxon>
        <taxon>Bacillati</taxon>
        <taxon>Actinomycetota</taxon>
        <taxon>Actinomycetes</taxon>
        <taxon>Micrococcales</taxon>
        <taxon>Microbacteriaceae</taxon>
        <taxon>Microterricola</taxon>
    </lineage>
</organism>
<dbReference type="AlphaFoldDB" id="A0A4Q8AM60"/>
<gene>
    <name evidence="2" type="ORF">EV379_1383</name>
</gene>